<protein>
    <submittedName>
        <fullName evidence="2">Uncharacterized protein</fullName>
    </submittedName>
</protein>
<reference evidence="2" key="1">
    <citation type="submission" date="2022-12" db="EMBL/GenBank/DDBJ databases">
        <authorList>
            <person name="Alioto T."/>
            <person name="Alioto T."/>
            <person name="Gomez Garrido J."/>
        </authorList>
    </citation>
    <scope>NUCLEOTIDE SEQUENCE</scope>
</reference>
<keyword evidence="1" id="KW-0472">Membrane</keyword>
<dbReference type="Proteomes" id="UP001178461">
    <property type="component" value="Chromosome 2"/>
</dbReference>
<evidence type="ECO:0000313" key="2">
    <source>
        <dbReference type="EMBL" id="CAI5767359.1"/>
    </source>
</evidence>
<gene>
    <name evidence="2" type="ORF">PODLI_1B031892</name>
</gene>
<organism evidence="2 3">
    <name type="scientific">Podarcis lilfordi</name>
    <name type="common">Lilford's wall lizard</name>
    <dbReference type="NCBI Taxonomy" id="74358"/>
    <lineage>
        <taxon>Eukaryota</taxon>
        <taxon>Metazoa</taxon>
        <taxon>Chordata</taxon>
        <taxon>Craniata</taxon>
        <taxon>Vertebrata</taxon>
        <taxon>Euteleostomi</taxon>
        <taxon>Lepidosauria</taxon>
        <taxon>Squamata</taxon>
        <taxon>Bifurcata</taxon>
        <taxon>Unidentata</taxon>
        <taxon>Episquamata</taxon>
        <taxon>Laterata</taxon>
        <taxon>Lacertibaenia</taxon>
        <taxon>Lacertidae</taxon>
        <taxon>Podarcis</taxon>
    </lineage>
</organism>
<evidence type="ECO:0000313" key="3">
    <source>
        <dbReference type="Proteomes" id="UP001178461"/>
    </source>
</evidence>
<proteinExistence type="predicted"/>
<accession>A0AA35JY40</accession>
<feature type="transmembrane region" description="Helical" evidence="1">
    <location>
        <begin position="12"/>
        <end position="34"/>
    </location>
</feature>
<evidence type="ECO:0000256" key="1">
    <source>
        <dbReference type="SAM" id="Phobius"/>
    </source>
</evidence>
<keyword evidence="1" id="KW-0812">Transmembrane</keyword>
<name>A0AA35JY40_9SAUR</name>
<dbReference type="EMBL" id="OX395127">
    <property type="protein sequence ID" value="CAI5767359.1"/>
    <property type="molecule type" value="Genomic_DNA"/>
</dbReference>
<keyword evidence="1" id="KW-1133">Transmembrane helix</keyword>
<keyword evidence="3" id="KW-1185">Reference proteome</keyword>
<dbReference type="AlphaFoldDB" id="A0AA35JY40"/>
<sequence length="108" mass="12756">MVHECHKMDMCYGCCNMVWAPLNFFAFFMVYGFFSEMFSLSSKRGLQLIYFIAALRWHSLFCRCRFQCSQLLQSLQAYFTDQTKLPLEKHDLFKTASCNTRPPRAPVK</sequence>